<keyword evidence="2" id="KW-0472">Membrane</keyword>
<protein>
    <submittedName>
        <fullName evidence="3">Uncharacterized protein</fullName>
    </submittedName>
</protein>
<keyword evidence="1" id="KW-0175">Coiled coil</keyword>
<accession>A0ABM8FJL6</accession>
<keyword evidence="2" id="KW-0812">Transmembrane</keyword>
<reference evidence="3 4" key="1">
    <citation type="submission" date="2023-03" db="EMBL/GenBank/DDBJ databases">
        <title>Description of Hydrogenimonas sp. ISO32.</title>
        <authorList>
            <person name="Mino S."/>
            <person name="Fukazawa S."/>
            <person name="Sawabe T."/>
        </authorList>
    </citation>
    <scope>NUCLEOTIDE SEQUENCE [LARGE SCALE GENOMIC DNA]</scope>
    <source>
        <strain evidence="3 4">ISO32</strain>
    </source>
</reference>
<sequence length="349" mass="41186">MKNFSIYFTKIFKEWIIYLGFIPALYDLLNTYLKFNYQFPKYIIIGFPVVAFIYASYQIYLKEYLLRKTLEKKLDGPTNYEVKAILTPIDFQEEKLTKIVDTTKVDAQKRLETIPSQMARSYDLNIQNILSSFETNKTIEQYNRELKDYEKNLVEIINNTENCKKEIMEHVKEYKEKFYKIKFFIKNIGVISDSEIKIEIRCCNDNKVFEENDIFNYDMNLYSLIPNLPKEPEKPKKIINDLINSTSLNASFNSFMTQRDLHSILPQITVPNAFRKGLEITEKYCFAALRNLHVGDEADIFDKNLILLKEGEIKFEVTVKSKESKKVLHPKVIVEFGSEKALLFNYKEN</sequence>
<evidence type="ECO:0000256" key="2">
    <source>
        <dbReference type="SAM" id="Phobius"/>
    </source>
</evidence>
<dbReference type="Proteomes" id="UP001321445">
    <property type="component" value="Chromosome"/>
</dbReference>
<gene>
    <name evidence="3" type="ORF">HCR_07870</name>
</gene>
<dbReference type="RefSeq" id="WP_286337668.1">
    <property type="nucleotide sequence ID" value="NZ_AP027370.1"/>
</dbReference>
<feature type="transmembrane region" description="Helical" evidence="2">
    <location>
        <begin position="12"/>
        <end position="33"/>
    </location>
</feature>
<dbReference type="EMBL" id="AP027370">
    <property type="protein sequence ID" value="BDY12475.1"/>
    <property type="molecule type" value="Genomic_DNA"/>
</dbReference>
<feature type="coiled-coil region" evidence="1">
    <location>
        <begin position="132"/>
        <end position="177"/>
    </location>
</feature>
<name>A0ABM8FJL6_9BACT</name>
<evidence type="ECO:0000313" key="4">
    <source>
        <dbReference type="Proteomes" id="UP001321445"/>
    </source>
</evidence>
<keyword evidence="4" id="KW-1185">Reference proteome</keyword>
<proteinExistence type="predicted"/>
<organism evidence="3 4">
    <name type="scientific">Hydrogenimonas cancrithermarum</name>
    <dbReference type="NCBI Taxonomy" id="2993563"/>
    <lineage>
        <taxon>Bacteria</taxon>
        <taxon>Pseudomonadati</taxon>
        <taxon>Campylobacterota</taxon>
        <taxon>Epsilonproteobacteria</taxon>
        <taxon>Campylobacterales</taxon>
        <taxon>Hydrogenimonadaceae</taxon>
        <taxon>Hydrogenimonas</taxon>
    </lineage>
</organism>
<evidence type="ECO:0000256" key="1">
    <source>
        <dbReference type="SAM" id="Coils"/>
    </source>
</evidence>
<keyword evidence="2" id="KW-1133">Transmembrane helix</keyword>
<evidence type="ECO:0000313" key="3">
    <source>
        <dbReference type="EMBL" id="BDY12475.1"/>
    </source>
</evidence>
<feature type="transmembrane region" description="Helical" evidence="2">
    <location>
        <begin position="39"/>
        <end position="60"/>
    </location>
</feature>